<dbReference type="PANTHER" id="PTHR10993">
    <property type="entry name" value="OCTANOYLTRANSFERASE"/>
    <property type="match status" value="1"/>
</dbReference>
<gene>
    <name evidence="10" type="ORF">P167DRAFT_608030</name>
</gene>
<feature type="domain" description="BPL/LPL catalytic" evidence="9">
    <location>
        <begin position="63"/>
        <end position="256"/>
    </location>
</feature>
<keyword evidence="3 5" id="KW-0808">Transferase</keyword>
<keyword evidence="11" id="KW-1185">Reference proteome</keyword>
<dbReference type="PIRSF" id="PIRSF016262">
    <property type="entry name" value="LPLase"/>
    <property type="match status" value="1"/>
</dbReference>
<dbReference type="FunCoup" id="A0A3N4KMB6">
    <property type="interactions" value="399"/>
</dbReference>
<comment type="pathway">
    <text evidence="1 5">Protein modification; protein lipoylation via endogenous pathway; protein N(6)-(lipoyl)lysine from octanoyl-[acyl-carrier-protein]: step 1/2.</text>
</comment>
<dbReference type="STRING" id="1392247.A0A3N4KMB6"/>
<comment type="similarity">
    <text evidence="2 5">Belongs to the LipB family.</text>
</comment>
<dbReference type="EC" id="2.3.1.181" evidence="5"/>
<comment type="catalytic activity">
    <reaction evidence="5">
        <text>octanoyl-[ACP] + L-lysyl-[protein] = N(6)-octanoyl-L-lysyl-[protein] + holo-[ACP] + H(+)</text>
        <dbReference type="Rhea" id="RHEA:17665"/>
        <dbReference type="Rhea" id="RHEA-COMP:9636"/>
        <dbReference type="Rhea" id="RHEA-COMP:9685"/>
        <dbReference type="Rhea" id="RHEA-COMP:9752"/>
        <dbReference type="Rhea" id="RHEA-COMP:9928"/>
        <dbReference type="ChEBI" id="CHEBI:15378"/>
        <dbReference type="ChEBI" id="CHEBI:29969"/>
        <dbReference type="ChEBI" id="CHEBI:64479"/>
        <dbReference type="ChEBI" id="CHEBI:78463"/>
        <dbReference type="ChEBI" id="CHEBI:78809"/>
        <dbReference type="EC" id="2.3.1.181"/>
    </reaction>
</comment>
<evidence type="ECO:0000256" key="1">
    <source>
        <dbReference type="ARBA" id="ARBA00004821"/>
    </source>
</evidence>
<dbReference type="InterPro" id="IPR045864">
    <property type="entry name" value="aa-tRNA-synth_II/BPL/LPL"/>
</dbReference>
<dbReference type="InParanoid" id="A0A3N4KMB6"/>
<feature type="active site" description="Acyl-thioester intermediate" evidence="6">
    <location>
        <position position="217"/>
    </location>
</feature>
<protein>
    <recommendedName>
        <fullName evidence="5">Octanoyltransferase</fullName>
        <ecNumber evidence="5">2.3.1.181</ecNumber>
    </recommendedName>
</protein>
<evidence type="ECO:0000313" key="10">
    <source>
        <dbReference type="EMBL" id="RPB09481.1"/>
    </source>
</evidence>
<dbReference type="AlphaFoldDB" id="A0A3N4KMB6"/>
<dbReference type="EMBL" id="ML119152">
    <property type="protein sequence ID" value="RPB09481.1"/>
    <property type="molecule type" value="Genomic_DNA"/>
</dbReference>
<reference evidence="10 11" key="1">
    <citation type="journal article" date="2018" name="Nat. Ecol. Evol.">
        <title>Pezizomycetes genomes reveal the molecular basis of ectomycorrhizal truffle lifestyle.</title>
        <authorList>
            <person name="Murat C."/>
            <person name="Payen T."/>
            <person name="Noel B."/>
            <person name="Kuo A."/>
            <person name="Morin E."/>
            <person name="Chen J."/>
            <person name="Kohler A."/>
            <person name="Krizsan K."/>
            <person name="Balestrini R."/>
            <person name="Da Silva C."/>
            <person name="Montanini B."/>
            <person name="Hainaut M."/>
            <person name="Levati E."/>
            <person name="Barry K.W."/>
            <person name="Belfiori B."/>
            <person name="Cichocki N."/>
            <person name="Clum A."/>
            <person name="Dockter R.B."/>
            <person name="Fauchery L."/>
            <person name="Guy J."/>
            <person name="Iotti M."/>
            <person name="Le Tacon F."/>
            <person name="Lindquist E.A."/>
            <person name="Lipzen A."/>
            <person name="Malagnac F."/>
            <person name="Mello A."/>
            <person name="Molinier V."/>
            <person name="Miyauchi S."/>
            <person name="Poulain J."/>
            <person name="Riccioni C."/>
            <person name="Rubini A."/>
            <person name="Sitrit Y."/>
            <person name="Splivallo R."/>
            <person name="Traeger S."/>
            <person name="Wang M."/>
            <person name="Zifcakova L."/>
            <person name="Wipf D."/>
            <person name="Zambonelli A."/>
            <person name="Paolocci F."/>
            <person name="Nowrousian M."/>
            <person name="Ottonello S."/>
            <person name="Baldrian P."/>
            <person name="Spatafora J.W."/>
            <person name="Henrissat B."/>
            <person name="Nagy L.G."/>
            <person name="Aury J.M."/>
            <person name="Wincker P."/>
            <person name="Grigoriev I.V."/>
            <person name="Bonfante P."/>
            <person name="Martin F.M."/>
        </authorList>
    </citation>
    <scope>NUCLEOTIDE SEQUENCE [LARGE SCALE GENOMIC DNA]</scope>
    <source>
        <strain evidence="10 11">CCBAS932</strain>
    </source>
</reference>
<dbReference type="UniPathway" id="UPA00538">
    <property type="reaction ID" value="UER00592"/>
</dbReference>
<sequence>MNKNLTRTLPSISTLRHVQFSRKGVPFLKTSTVQAKLTTDLLASKSYLALPKRAARPAAASQPFPPPTLLTMEFEPVFTLGRRDRVALTPAERDRLLGTGARVYETLRGGQTTFHGPGQMTGYVVIDLVQHKLKPRCYVALLEDAMMETCAHYGVATVKTENTGVWVRRGGGGEGGGAVEESKIGAVGVHMRRNVTSYGVALNVTTDLRWFDLIVPCGLEGKGTTSLEREGVRGVGVVEVAAVFAEIMRKKLGCESIESLNEWRLFEWIEGRTIQTLASGKITDFAAI</sequence>
<evidence type="ECO:0000256" key="8">
    <source>
        <dbReference type="PIRSR" id="PIRSR016262-3"/>
    </source>
</evidence>
<organism evidence="10 11">
    <name type="scientific">Morchella conica CCBAS932</name>
    <dbReference type="NCBI Taxonomy" id="1392247"/>
    <lineage>
        <taxon>Eukaryota</taxon>
        <taxon>Fungi</taxon>
        <taxon>Dikarya</taxon>
        <taxon>Ascomycota</taxon>
        <taxon>Pezizomycotina</taxon>
        <taxon>Pezizomycetes</taxon>
        <taxon>Pezizales</taxon>
        <taxon>Morchellaceae</taxon>
        <taxon>Morchella</taxon>
    </lineage>
</organism>
<feature type="binding site" evidence="7">
    <location>
        <begin position="199"/>
        <end position="201"/>
    </location>
    <ligand>
        <name>substrate</name>
    </ligand>
</feature>
<name>A0A3N4KMB6_9PEZI</name>
<proteinExistence type="inferred from homology"/>
<evidence type="ECO:0000256" key="2">
    <source>
        <dbReference type="ARBA" id="ARBA00007907"/>
    </source>
</evidence>
<dbReference type="Pfam" id="PF21948">
    <property type="entry name" value="LplA-B_cat"/>
    <property type="match status" value="1"/>
</dbReference>
<comment type="function">
    <text evidence="5">Catalyzes the transfer of endogenously produced octanoic acid from octanoyl-acyl-carrier-protein onto the lipoyl domains of lipoate-dependent enzymes. Lipoyl-ACP can also act as a substrate although octanoyl-ACP is likely to be the physiological substrate.</text>
</comment>
<dbReference type="InterPro" id="IPR004143">
    <property type="entry name" value="BPL_LPL_catalytic"/>
</dbReference>
<evidence type="ECO:0000256" key="3">
    <source>
        <dbReference type="ARBA" id="ARBA00022679"/>
    </source>
</evidence>
<evidence type="ECO:0000259" key="9">
    <source>
        <dbReference type="PROSITE" id="PS51733"/>
    </source>
</evidence>
<dbReference type="GO" id="GO:0009249">
    <property type="term" value="P:protein lipoylation"/>
    <property type="evidence" value="ECO:0007669"/>
    <property type="project" value="InterPro"/>
</dbReference>
<dbReference type="PROSITE" id="PS01313">
    <property type="entry name" value="LIPB"/>
    <property type="match status" value="1"/>
</dbReference>
<accession>A0A3N4KMB6</accession>
<evidence type="ECO:0000313" key="11">
    <source>
        <dbReference type="Proteomes" id="UP000277580"/>
    </source>
</evidence>
<feature type="site" description="Lowers pKa of active site Cys" evidence="8">
    <location>
        <position position="183"/>
    </location>
</feature>
<evidence type="ECO:0000256" key="4">
    <source>
        <dbReference type="ARBA" id="ARBA00023315"/>
    </source>
</evidence>
<evidence type="ECO:0000256" key="6">
    <source>
        <dbReference type="PIRSR" id="PIRSR016262-1"/>
    </source>
</evidence>
<dbReference type="Proteomes" id="UP000277580">
    <property type="component" value="Unassembled WGS sequence"/>
</dbReference>
<dbReference type="PANTHER" id="PTHR10993:SF7">
    <property type="entry name" value="LIPOYLTRANSFERASE 2, MITOCHONDRIAL-RELATED"/>
    <property type="match status" value="1"/>
</dbReference>
<evidence type="ECO:0000256" key="5">
    <source>
        <dbReference type="PIRNR" id="PIRNR016262"/>
    </source>
</evidence>
<keyword evidence="4 5" id="KW-0012">Acyltransferase</keyword>
<dbReference type="Gene3D" id="3.30.930.10">
    <property type="entry name" value="Bira Bifunctional Protein, Domain 2"/>
    <property type="match status" value="1"/>
</dbReference>
<evidence type="ECO:0000256" key="7">
    <source>
        <dbReference type="PIRSR" id="PIRSR016262-2"/>
    </source>
</evidence>
<dbReference type="PROSITE" id="PS51733">
    <property type="entry name" value="BPL_LPL_CATALYTIC"/>
    <property type="match status" value="1"/>
</dbReference>
<feature type="binding site" evidence="7">
    <location>
        <begin position="108"/>
        <end position="115"/>
    </location>
    <ligand>
        <name>substrate</name>
    </ligand>
</feature>
<dbReference type="SUPFAM" id="SSF55681">
    <property type="entry name" value="Class II aaRS and biotin synthetases"/>
    <property type="match status" value="1"/>
</dbReference>
<dbReference type="NCBIfam" id="TIGR00214">
    <property type="entry name" value="lipB"/>
    <property type="match status" value="1"/>
</dbReference>
<dbReference type="InterPro" id="IPR000544">
    <property type="entry name" value="Octanoyltransferase"/>
</dbReference>
<dbReference type="InterPro" id="IPR020605">
    <property type="entry name" value="Octanoyltransferase_CS"/>
</dbReference>
<feature type="binding site" evidence="7">
    <location>
        <begin position="186"/>
        <end position="188"/>
    </location>
    <ligand>
        <name>substrate</name>
    </ligand>
</feature>
<dbReference type="GO" id="GO:0033819">
    <property type="term" value="F:lipoyl(octanoyl) transferase activity"/>
    <property type="evidence" value="ECO:0007669"/>
    <property type="project" value="UniProtKB-EC"/>
</dbReference>
<dbReference type="OrthoDB" id="19908at2759"/>